<dbReference type="InterPro" id="IPR015421">
    <property type="entry name" value="PyrdxlP-dep_Trfase_major"/>
</dbReference>
<feature type="domain" description="HTH gntR-type" evidence="7">
    <location>
        <begin position="24"/>
        <end position="92"/>
    </location>
</feature>
<comment type="caution">
    <text evidence="8">The sequence shown here is derived from an EMBL/GenBank/DDBJ whole genome shotgun (WGS) entry which is preliminary data.</text>
</comment>
<dbReference type="PROSITE" id="PS50949">
    <property type="entry name" value="HTH_GNTR"/>
    <property type="match status" value="1"/>
</dbReference>
<dbReference type="PATRIC" id="fig|1423804.4.peg.1897"/>
<dbReference type="GO" id="GO:0003677">
    <property type="term" value="F:DNA binding"/>
    <property type="evidence" value="ECO:0007669"/>
    <property type="project" value="UniProtKB-KW"/>
</dbReference>
<organism evidence="8 9">
    <name type="scientific">Secundilactobacillus similis DSM 23365 = JCM 2765</name>
    <dbReference type="NCBI Taxonomy" id="1423804"/>
    <lineage>
        <taxon>Bacteria</taxon>
        <taxon>Bacillati</taxon>
        <taxon>Bacillota</taxon>
        <taxon>Bacilli</taxon>
        <taxon>Lactobacillales</taxon>
        <taxon>Lactobacillaceae</taxon>
        <taxon>Secundilactobacillus</taxon>
    </lineage>
</organism>
<gene>
    <name evidence="8" type="ORF">FD14_GL001754</name>
</gene>
<keyword evidence="3" id="KW-0663">Pyridoxal phosphate</keyword>
<keyword evidence="8" id="KW-0808">Transferase</keyword>
<keyword evidence="2 8" id="KW-0032">Aminotransferase</keyword>
<accession>A0A0R2F400</accession>
<keyword evidence="5" id="KW-0238">DNA-binding</keyword>
<reference evidence="8 9" key="1">
    <citation type="journal article" date="2015" name="Genome Announc.">
        <title>Expanding the biotechnology potential of lactobacilli through comparative genomics of 213 strains and associated genera.</title>
        <authorList>
            <person name="Sun Z."/>
            <person name="Harris H.M."/>
            <person name="McCann A."/>
            <person name="Guo C."/>
            <person name="Argimon S."/>
            <person name="Zhang W."/>
            <person name="Yang X."/>
            <person name="Jeffery I.B."/>
            <person name="Cooney J.C."/>
            <person name="Kagawa T.F."/>
            <person name="Liu W."/>
            <person name="Song Y."/>
            <person name="Salvetti E."/>
            <person name="Wrobel A."/>
            <person name="Rasinkangas P."/>
            <person name="Parkhill J."/>
            <person name="Rea M.C."/>
            <person name="O'Sullivan O."/>
            <person name="Ritari J."/>
            <person name="Douillard F.P."/>
            <person name="Paul Ross R."/>
            <person name="Yang R."/>
            <person name="Briner A.E."/>
            <person name="Felis G.E."/>
            <person name="de Vos W.M."/>
            <person name="Barrangou R."/>
            <person name="Klaenhammer T.R."/>
            <person name="Caufield P.W."/>
            <person name="Cui Y."/>
            <person name="Zhang H."/>
            <person name="O'Toole P.W."/>
        </authorList>
    </citation>
    <scope>NUCLEOTIDE SEQUENCE [LARGE SCALE GENOMIC DNA]</scope>
    <source>
        <strain evidence="8 9">DSM 23365</strain>
    </source>
</reference>
<evidence type="ECO:0000256" key="1">
    <source>
        <dbReference type="ARBA" id="ARBA00005384"/>
    </source>
</evidence>
<evidence type="ECO:0000313" key="9">
    <source>
        <dbReference type="Proteomes" id="UP000051442"/>
    </source>
</evidence>
<dbReference type="PRINTS" id="PR00035">
    <property type="entry name" value="HTHGNTR"/>
</dbReference>
<proteinExistence type="inferred from homology"/>
<dbReference type="Pfam" id="PF00392">
    <property type="entry name" value="GntR"/>
    <property type="match status" value="1"/>
</dbReference>
<keyword evidence="4" id="KW-0805">Transcription regulation</keyword>
<dbReference type="SUPFAM" id="SSF46785">
    <property type="entry name" value="Winged helix' DNA-binding domain"/>
    <property type="match status" value="1"/>
</dbReference>
<dbReference type="GO" id="GO:0003700">
    <property type="term" value="F:DNA-binding transcription factor activity"/>
    <property type="evidence" value="ECO:0007669"/>
    <property type="project" value="InterPro"/>
</dbReference>
<dbReference type="Gene3D" id="1.10.10.10">
    <property type="entry name" value="Winged helix-like DNA-binding domain superfamily/Winged helix DNA-binding domain"/>
    <property type="match status" value="1"/>
</dbReference>
<evidence type="ECO:0000259" key="7">
    <source>
        <dbReference type="PROSITE" id="PS50949"/>
    </source>
</evidence>
<sequence length="490" mass="54350">MKVGVNQMQNEIEINWQPDASKPMPVYQQIINYCVARIQSGDWLIGQQLPAQRQLAKQFGVNRSTISKAIAELLADGVLTTAFGGGTRIASNSWSTMMTQSPVNWQDYMMSGEFEANQPVIQQINDFEDHAKIRLSTGEIGPDLFPKQLVQRAMVAAAERITNLNYLPPMGLDRLREALVTRLAKWGITTTADNILITSGSLQSLQLIAVSLLEQGATVYTTPASYLRSLRVLQSVHAQFKSLPVDTEGLQYWHIPATGGQRLLYTIPTFDNPSSLVMSAQRRQDLLQFAKSHQLPIIEDTAYQELWLDERSPQPLKALDDTGNVLYLGSISKTLAPGMRIGWIVGPASIIKRLSDVKMQTDYGASSLSQLVLVELLNDPNYDQYLTDLRAALRQRRANAITTLQRELGGIAKWQTPQGGFYIWVTLPETVNVQQVFTEAAKQGILVNPGSVYGASATHSLRLSYAYATETAFSQGLHQMAELIKQQLPA</sequence>
<protein>
    <submittedName>
        <fullName evidence="8">Aminotransferase</fullName>
    </submittedName>
</protein>
<name>A0A0R2F400_9LACO</name>
<dbReference type="Pfam" id="PF00155">
    <property type="entry name" value="Aminotran_1_2"/>
    <property type="match status" value="1"/>
</dbReference>
<evidence type="ECO:0000256" key="5">
    <source>
        <dbReference type="ARBA" id="ARBA00023125"/>
    </source>
</evidence>
<keyword evidence="6" id="KW-0804">Transcription</keyword>
<comment type="similarity">
    <text evidence="1">In the C-terminal section; belongs to the class-I pyridoxal-phosphate-dependent aminotransferase family.</text>
</comment>
<evidence type="ECO:0000256" key="4">
    <source>
        <dbReference type="ARBA" id="ARBA00023015"/>
    </source>
</evidence>
<dbReference type="CDD" id="cd07377">
    <property type="entry name" value="WHTH_GntR"/>
    <property type="match status" value="1"/>
</dbReference>
<evidence type="ECO:0000313" key="8">
    <source>
        <dbReference type="EMBL" id="KRN19341.1"/>
    </source>
</evidence>
<dbReference type="GO" id="GO:0030170">
    <property type="term" value="F:pyridoxal phosphate binding"/>
    <property type="evidence" value="ECO:0007669"/>
    <property type="project" value="InterPro"/>
</dbReference>
<dbReference type="Gene3D" id="3.90.1150.10">
    <property type="entry name" value="Aspartate Aminotransferase, domain 1"/>
    <property type="match status" value="1"/>
</dbReference>
<dbReference type="Proteomes" id="UP000051442">
    <property type="component" value="Unassembled WGS sequence"/>
</dbReference>
<dbReference type="CDD" id="cd00609">
    <property type="entry name" value="AAT_like"/>
    <property type="match status" value="1"/>
</dbReference>
<dbReference type="InterPro" id="IPR004839">
    <property type="entry name" value="Aminotransferase_I/II_large"/>
</dbReference>
<keyword evidence="9" id="KW-1185">Reference proteome</keyword>
<dbReference type="GO" id="GO:0008483">
    <property type="term" value="F:transaminase activity"/>
    <property type="evidence" value="ECO:0007669"/>
    <property type="project" value="UniProtKB-KW"/>
</dbReference>
<dbReference type="SMART" id="SM00345">
    <property type="entry name" value="HTH_GNTR"/>
    <property type="match status" value="1"/>
</dbReference>
<dbReference type="SUPFAM" id="SSF53383">
    <property type="entry name" value="PLP-dependent transferases"/>
    <property type="match status" value="1"/>
</dbReference>
<dbReference type="Gene3D" id="3.40.640.10">
    <property type="entry name" value="Type I PLP-dependent aspartate aminotransferase-like (Major domain)"/>
    <property type="match status" value="1"/>
</dbReference>
<dbReference type="InterPro" id="IPR036388">
    <property type="entry name" value="WH-like_DNA-bd_sf"/>
</dbReference>
<dbReference type="InterPro" id="IPR000524">
    <property type="entry name" value="Tscrpt_reg_HTH_GntR"/>
</dbReference>
<dbReference type="PANTHER" id="PTHR46577">
    <property type="entry name" value="HTH-TYPE TRANSCRIPTIONAL REGULATORY PROTEIN GABR"/>
    <property type="match status" value="1"/>
</dbReference>
<evidence type="ECO:0000256" key="6">
    <source>
        <dbReference type="ARBA" id="ARBA00023163"/>
    </source>
</evidence>
<dbReference type="InterPro" id="IPR015424">
    <property type="entry name" value="PyrdxlP-dep_Trfase"/>
</dbReference>
<dbReference type="STRING" id="1423804.FD14_GL001754"/>
<dbReference type="PANTHER" id="PTHR46577:SF2">
    <property type="entry name" value="TRANSCRIPTIONAL REGULATORY PROTEIN"/>
    <property type="match status" value="1"/>
</dbReference>
<evidence type="ECO:0000256" key="2">
    <source>
        <dbReference type="ARBA" id="ARBA00022576"/>
    </source>
</evidence>
<dbReference type="InterPro" id="IPR015422">
    <property type="entry name" value="PyrdxlP-dep_Trfase_small"/>
</dbReference>
<dbReference type="InterPro" id="IPR051446">
    <property type="entry name" value="HTH_trans_reg/aminotransferase"/>
</dbReference>
<dbReference type="AlphaFoldDB" id="A0A0R2F400"/>
<evidence type="ECO:0000256" key="3">
    <source>
        <dbReference type="ARBA" id="ARBA00022898"/>
    </source>
</evidence>
<dbReference type="InterPro" id="IPR036390">
    <property type="entry name" value="WH_DNA-bd_sf"/>
</dbReference>
<dbReference type="EMBL" id="AYZM01000138">
    <property type="protein sequence ID" value="KRN19341.1"/>
    <property type="molecule type" value="Genomic_DNA"/>
</dbReference>